<dbReference type="EMBL" id="PUHW01000110">
    <property type="protein sequence ID" value="KAG0688960.1"/>
    <property type="molecule type" value="Genomic_DNA"/>
</dbReference>
<dbReference type="Gene3D" id="3.40.395.10">
    <property type="entry name" value="Adenoviral Proteinase, Chain A"/>
    <property type="match status" value="1"/>
</dbReference>
<dbReference type="InterPro" id="IPR038765">
    <property type="entry name" value="Papain-like_cys_pep_sf"/>
</dbReference>
<comment type="similarity">
    <text evidence="1">Belongs to the peptidase C48 family.</text>
</comment>
<dbReference type="GO" id="GO:0016929">
    <property type="term" value="F:deSUMOylase activity"/>
    <property type="evidence" value="ECO:0007669"/>
    <property type="project" value="TreeGrafter"/>
</dbReference>
<dbReference type="GO" id="GO:0005634">
    <property type="term" value="C:nucleus"/>
    <property type="evidence" value="ECO:0007669"/>
    <property type="project" value="TreeGrafter"/>
</dbReference>
<keyword evidence="4" id="KW-0788">Thiol protease</keyword>
<evidence type="ECO:0000256" key="5">
    <source>
        <dbReference type="SAM" id="MobiDB-lite"/>
    </source>
</evidence>
<organism evidence="8 9">
    <name type="scientific">Pichia californica</name>
    <dbReference type="NCBI Taxonomy" id="460514"/>
    <lineage>
        <taxon>Eukaryota</taxon>
        <taxon>Fungi</taxon>
        <taxon>Dikarya</taxon>
        <taxon>Ascomycota</taxon>
        <taxon>Saccharomycotina</taxon>
        <taxon>Pichiomycetes</taxon>
        <taxon>Pichiales</taxon>
        <taxon>Pichiaceae</taxon>
        <taxon>Pichia</taxon>
    </lineage>
</organism>
<keyword evidence="2 8" id="KW-0645">Protease</keyword>
<evidence type="ECO:0000313" key="9">
    <source>
        <dbReference type="Proteomes" id="UP000697127"/>
    </source>
</evidence>
<name>A0A9P6WKY1_9ASCO</name>
<evidence type="ECO:0000256" key="1">
    <source>
        <dbReference type="ARBA" id="ARBA00005234"/>
    </source>
</evidence>
<comment type="caution">
    <text evidence="8">The sequence shown here is derived from an EMBL/GenBank/DDBJ whole genome shotgun (WGS) entry which is preliminary data.</text>
</comment>
<dbReference type="PANTHER" id="PTHR12606:SF141">
    <property type="entry name" value="GH15225P-RELATED"/>
    <property type="match status" value="1"/>
</dbReference>
<evidence type="ECO:0000256" key="2">
    <source>
        <dbReference type="ARBA" id="ARBA00022670"/>
    </source>
</evidence>
<evidence type="ECO:0000256" key="3">
    <source>
        <dbReference type="ARBA" id="ARBA00022801"/>
    </source>
</evidence>
<evidence type="ECO:0000259" key="7">
    <source>
        <dbReference type="PROSITE" id="PS50600"/>
    </source>
</evidence>
<feature type="domain" description="Ubiquitin-like protease family profile" evidence="7">
    <location>
        <begin position="438"/>
        <end position="606"/>
    </location>
</feature>
<keyword evidence="9" id="KW-1185">Reference proteome</keyword>
<protein>
    <submittedName>
        <fullName evidence="8">Smt3-specific protease</fullName>
    </submittedName>
</protein>
<proteinExistence type="inferred from homology"/>
<dbReference type="SUPFAM" id="SSF54001">
    <property type="entry name" value="Cysteine proteinases"/>
    <property type="match status" value="1"/>
</dbReference>
<keyword evidence="6" id="KW-1133">Transmembrane helix</keyword>
<keyword evidence="6" id="KW-0812">Transmembrane</keyword>
<dbReference type="GO" id="GO:0006508">
    <property type="term" value="P:proteolysis"/>
    <property type="evidence" value="ECO:0007669"/>
    <property type="project" value="UniProtKB-KW"/>
</dbReference>
<dbReference type="Pfam" id="PF02902">
    <property type="entry name" value="Peptidase_C48"/>
    <property type="match status" value="1"/>
</dbReference>
<feature type="region of interest" description="Disordered" evidence="5">
    <location>
        <begin position="196"/>
        <end position="222"/>
    </location>
</feature>
<dbReference type="Proteomes" id="UP000697127">
    <property type="component" value="Unassembled WGS sequence"/>
</dbReference>
<dbReference type="InterPro" id="IPR003653">
    <property type="entry name" value="Peptidase_C48_C"/>
</dbReference>
<evidence type="ECO:0000256" key="4">
    <source>
        <dbReference type="ARBA" id="ARBA00022807"/>
    </source>
</evidence>
<accession>A0A9P6WKY1</accession>
<reference evidence="8" key="1">
    <citation type="submission" date="2020-11" db="EMBL/GenBank/DDBJ databases">
        <title>Kefir isolates.</title>
        <authorList>
            <person name="Marcisauskas S."/>
            <person name="Kim Y."/>
            <person name="Blasche S."/>
        </authorList>
    </citation>
    <scope>NUCLEOTIDE SEQUENCE</scope>
    <source>
        <strain evidence="8">Olga-1</strain>
    </source>
</reference>
<evidence type="ECO:0000256" key="6">
    <source>
        <dbReference type="SAM" id="Phobius"/>
    </source>
</evidence>
<feature type="transmembrane region" description="Helical" evidence="6">
    <location>
        <begin position="144"/>
        <end position="168"/>
    </location>
</feature>
<evidence type="ECO:0000313" key="8">
    <source>
        <dbReference type="EMBL" id="KAG0688960.1"/>
    </source>
</evidence>
<sequence>MSDSSEQSITVDRMTYNTLPNFANSKRKPNIRANYLASPSGDTSYNMTPSSNIAHKVEYPFQSFKHCPIDSSMYQTSKRPFTKIDGQPPIFNSRQISTDSLFGTRVWSSNHDKPRVTSENIYYKSKNVDHKVEEDKRFDSYYELVTIFINLGSLFYVLFYKFGLWMMWVLKNVSIKLLDKVRTIPIPEIDIQNQDMDAESTPRPNTSIFNPDTRNNYETEQGKEKNPFFHKKLQSVKSRLEKEKDSMLKETVNKAVESDESLEEIIFKKDSPKEQYGTHFFNSNNNSKKRANLETQYLKTVMNPYSRHGDKKRYDPPKITSDINQNLISLYSSSNEYPKSQDTSLIKPSFTRSTNRFQDLEWLQDDKADYLNNLEATQLYKEYQKIVAERRANQQLHHLSSMKERGLGVRPLKEEQAEEINKIWMYQPEGVLNNNFGIKITSADLLTLSDRHWLNDNVIDFYMQLIKGYVNAKGISKVHVFSTFFYTTLQSKGYAGVRKWAKRAKVDVSELDYVFVPCNLNQVHWALAVIDNVNQSFDYIDSLNGDGTNILAMLVEYMTEETLKNHGASMNGKDYSKYFINGHAECPGQQNGFDCGVFTCTAVDYLARNRDLDYSQADMSNLRRRMAWEILKGKLLDH</sequence>
<keyword evidence="6" id="KW-0472">Membrane</keyword>
<dbReference type="AlphaFoldDB" id="A0A9P6WKY1"/>
<feature type="compositionally biased region" description="Polar residues" evidence="5">
    <location>
        <begin position="202"/>
        <end position="214"/>
    </location>
</feature>
<dbReference type="PANTHER" id="PTHR12606">
    <property type="entry name" value="SENTRIN/SUMO-SPECIFIC PROTEASE"/>
    <property type="match status" value="1"/>
</dbReference>
<dbReference type="GO" id="GO:0016926">
    <property type="term" value="P:protein desumoylation"/>
    <property type="evidence" value="ECO:0007669"/>
    <property type="project" value="TreeGrafter"/>
</dbReference>
<keyword evidence="3" id="KW-0378">Hydrolase</keyword>
<dbReference type="PROSITE" id="PS50600">
    <property type="entry name" value="ULP_PROTEASE"/>
    <property type="match status" value="1"/>
</dbReference>
<gene>
    <name evidence="8" type="primary">ULP1</name>
    <name evidence="8" type="ORF">C6P40_000298</name>
</gene>